<keyword evidence="2" id="KW-1185">Reference proteome</keyword>
<name>A0ACD5HSR7_9PROT</name>
<dbReference type="Proteomes" id="UP000271650">
    <property type="component" value="Chromosome"/>
</dbReference>
<proteinExistence type="predicted"/>
<reference evidence="1 2" key="1">
    <citation type="journal article" date="2019" name="Int. J. Syst. Evol. Microbiol.">
        <title>Acidithiobacillus sulfuriphilus sp. nov.: an extremely acidophilic sulfur-oxidizing chemolithotroph isolated from a neutral pH environment.</title>
        <authorList>
            <person name="Falagan C."/>
            <person name="Moya-Beltran A."/>
            <person name="Castro M."/>
            <person name="Quatrini R."/>
            <person name="Johnson D.B."/>
        </authorList>
    </citation>
    <scope>NUCLEOTIDE SEQUENCE [LARGE SCALE GENOMIC DNA]</scope>
    <source>
        <strain evidence="1 2">CJ-2</strain>
    </source>
</reference>
<evidence type="ECO:0000313" key="1">
    <source>
        <dbReference type="EMBL" id="XRI78469.1"/>
    </source>
</evidence>
<gene>
    <name evidence="1" type="ORF">EC580_005575</name>
</gene>
<protein>
    <submittedName>
        <fullName evidence="1">AMP-binding protein</fullName>
    </submittedName>
</protein>
<dbReference type="EMBL" id="CP127527">
    <property type="protein sequence ID" value="XRI78469.1"/>
    <property type="molecule type" value="Genomic_DNA"/>
</dbReference>
<accession>A0ACD5HSR7</accession>
<evidence type="ECO:0000313" key="2">
    <source>
        <dbReference type="Proteomes" id="UP000271650"/>
    </source>
</evidence>
<organism evidence="1 2">
    <name type="scientific">Acidithiobacillus sulfuriphilus</name>
    <dbReference type="NCBI Taxonomy" id="1867749"/>
    <lineage>
        <taxon>Bacteria</taxon>
        <taxon>Pseudomonadati</taxon>
        <taxon>Pseudomonadota</taxon>
        <taxon>Acidithiobacillia</taxon>
        <taxon>Acidithiobacillales</taxon>
        <taxon>Acidithiobacillaceae</taxon>
        <taxon>Acidithiobacillus</taxon>
    </lineage>
</organism>
<sequence length="50" mass="5263">MRARGLLGMGVQPGQRVLLMAPNSVEWAMMDFAILAVGAATVPAYPSYGP</sequence>